<dbReference type="Proteomes" id="UP000696931">
    <property type="component" value="Unassembled WGS sequence"/>
</dbReference>
<dbReference type="EMBL" id="JACRIW010000063">
    <property type="protein sequence ID" value="MBI5169690.1"/>
    <property type="molecule type" value="Genomic_DNA"/>
</dbReference>
<comment type="caution">
    <text evidence="2">The sequence shown here is derived from an EMBL/GenBank/DDBJ whole genome shotgun (WGS) entry which is preliminary data.</text>
</comment>
<proteinExistence type="predicted"/>
<organism evidence="2 3">
    <name type="scientific">Eiseniibacteriota bacterium</name>
    <dbReference type="NCBI Taxonomy" id="2212470"/>
    <lineage>
        <taxon>Bacteria</taxon>
        <taxon>Candidatus Eiseniibacteriota</taxon>
    </lineage>
</organism>
<reference evidence="2" key="1">
    <citation type="submission" date="2020-07" db="EMBL/GenBank/DDBJ databases">
        <title>Huge and variable diversity of episymbiotic CPR bacteria and DPANN archaea in groundwater ecosystems.</title>
        <authorList>
            <person name="He C.Y."/>
            <person name="Keren R."/>
            <person name="Whittaker M."/>
            <person name="Farag I.F."/>
            <person name="Doudna J."/>
            <person name="Cate J.H.D."/>
            <person name="Banfield J.F."/>
        </authorList>
    </citation>
    <scope>NUCLEOTIDE SEQUENCE</scope>
    <source>
        <strain evidence="2">NC_groundwater_1813_Pr3_B-0.1um_71_17</strain>
    </source>
</reference>
<feature type="signal peptide" evidence="1">
    <location>
        <begin position="1"/>
        <end position="25"/>
    </location>
</feature>
<sequence length="294" mass="31598">MRIRASLLLLGAVMLAALSATPASAQLKLPRISPNAKVTQTIGITDLTVTYSRPGVKGRTIWGSLEAWDKPWRAGANEATTFTTTDEIQFGGQKLAAGTYALLMIPGQTEWTVVLNSEKNLWGAVAYDPAKDVLRVKVKPEAVANEEWLSYSFDGFSPATATSMPNAANLVMRWEKVRIAVPVSVDANATILAGCRKAVGEAKADDFRTRVQAARWCLDSGVNMDEARGWMQQALAIQKNYSTLGLQARFFAKEGKKADAIAAGEAAIAAGKASPDKPDTSALEKLVAEWRAAK</sequence>
<name>A0A933W243_UNCEI</name>
<evidence type="ECO:0000313" key="3">
    <source>
        <dbReference type="Proteomes" id="UP000696931"/>
    </source>
</evidence>
<dbReference type="AlphaFoldDB" id="A0A933W243"/>
<evidence type="ECO:0000256" key="1">
    <source>
        <dbReference type="SAM" id="SignalP"/>
    </source>
</evidence>
<dbReference type="Pfam" id="PF11138">
    <property type="entry name" value="DUF2911"/>
    <property type="match status" value="1"/>
</dbReference>
<dbReference type="InterPro" id="IPR021314">
    <property type="entry name" value="DUF2911"/>
</dbReference>
<accession>A0A933W243</accession>
<evidence type="ECO:0000313" key="2">
    <source>
        <dbReference type="EMBL" id="MBI5169690.1"/>
    </source>
</evidence>
<gene>
    <name evidence="2" type="ORF">HZA61_09395</name>
</gene>
<feature type="chain" id="PRO_5037626919" evidence="1">
    <location>
        <begin position="26"/>
        <end position="294"/>
    </location>
</feature>
<keyword evidence="1" id="KW-0732">Signal</keyword>
<protein>
    <submittedName>
        <fullName evidence="2">DUF2911 domain-containing protein</fullName>
    </submittedName>
</protein>